<reference evidence="3 4" key="1">
    <citation type="submission" date="2024-05" db="EMBL/GenBank/DDBJ databases">
        <title>A draft genome resource for the thread blight pathogen Marasmius tenuissimus strain MS-2.</title>
        <authorList>
            <person name="Yulfo-Soto G.E."/>
            <person name="Baruah I.K."/>
            <person name="Amoako-Attah I."/>
            <person name="Bukari Y."/>
            <person name="Meinhardt L.W."/>
            <person name="Bailey B.A."/>
            <person name="Cohen S.P."/>
        </authorList>
    </citation>
    <scope>NUCLEOTIDE SEQUENCE [LARGE SCALE GENOMIC DNA]</scope>
    <source>
        <strain evidence="3 4">MS-2</strain>
    </source>
</reference>
<evidence type="ECO:0000259" key="2">
    <source>
        <dbReference type="Pfam" id="PF07992"/>
    </source>
</evidence>
<feature type="domain" description="FAD/NAD(P)-binding" evidence="2">
    <location>
        <begin position="12"/>
        <end position="290"/>
    </location>
</feature>
<proteinExistence type="predicted"/>
<dbReference type="Pfam" id="PF07992">
    <property type="entry name" value="Pyr_redox_2"/>
    <property type="match status" value="1"/>
</dbReference>
<gene>
    <name evidence="3" type="ORF">AAF712_009507</name>
</gene>
<feature type="region of interest" description="Disordered" evidence="1">
    <location>
        <begin position="373"/>
        <end position="417"/>
    </location>
</feature>
<comment type="caution">
    <text evidence="3">The sequence shown here is derived from an EMBL/GenBank/DDBJ whole genome shotgun (WGS) entry which is preliminary data.</text>
</comment>
<evidence type="ECO:0000256" key="1">
    <source>
        <dbReference type="SAM" id="MobiDB-lite"/>
    </source>
</evidence>
<name>A0ABR2ZR75_9AGAR</name>
<dbReference type="PRINTS" id="PR00368">
    <property type="entry name" value="FADPNR"/>
</dbReference>
<dbReference type="Gene3D" id="3.50.50.60">
    <property type="entry name" value="FAD/NAD(P)-binding domain"/>
    <property type="match status" value="1"/>
</dbReference>
<evidence type="ECO:0000313" key="3">
    <source>
        <dbReference type="EMBL" id="KAL0063586.1"/>
    </source>
</evidence>
<feature type="compositionally biased region" description="Acidic residues" evidence="1">
    <location>
        <begin position="393"/>
        <end position="408"/>
    </location>
</feature>
<keyword evidence="4" id="KW-1185">Reference proteome</keyword>
<organism evidence="3 4">
    <name type="scientific">Marasmius tenuissimus</name>
    <dbReference type="NCBI Taxonomy" id="585030"/>
    <lineage>
        <taxon>Eukaryota</taxon>
        <taxon>Fungi</taxon>
        <taxon>Dikarya</taxon>
        <taxon>Basidiomycota</taxon>
        <taxon>Agaricomycotina</taxon>
        <taxon>Agaricomycetes</taxon>
        <taxon>Agaricomycetidae</taxon>
        <taxon>Agaricales</taxon>
        <taxon>Marasmiineae</taxon>
        <taxon>Marasmiaceae</taxon>
        <taxon>Marasmius</taxon>
    </lineage>
</organism>
<evidence type="ECO:0000313" key="4">
    <source>
        <dbReference type="Proteomes" id="UP001437256"/>
    </source>
</evidence>
<dbReference type="SUPFAM" id="SSF51905">
    <property type="entry name" value="FAD/NAD(P)-binding domain"/>
    <property type="match status" value="1"/>
</dbReference>
<sequence length="529" mass="57729">MVSDSTGTQMKTVAVLGAAYGGNRAAQILAAGLPEGWRIVLVDRNTHFNHVYVMPRLAVLPGHENKAFVPYTRVFWKNNAIRESPHVLLHASVVSVHPNHAILSKAFPEHGLPTTRLDFDYCVYALGSQLPDPLNLWGPLPSLGVMKISNPSYNGTKKDSVAWLKHNQKVVEEAPSVLVVGGGALGIQFATDIADLYPTKSVTLLHSRHRLMPAYDEELHLEVLKGLESLNVNVILGERLDLSSANDANAKLNDRGQRVVRTVKGREIAADLVMLCTGQNPNTSFLKEMDPNTINPANNLAHVLRTMQLGVLTPSKIVSPHVATPAEPELPAETEKAAVESLDNPEAEATAPVQSPEEQLKAALEKISLAEEEALEREKRGERSPSLSSASSESDEEEVDQQQQQEEEPTTREWTPYPHMFCVGDSADAFGAIKAGHTAYWQGEVAGRNIVRLINNAALEEEGKEGAWEELEDYHSGPPAIKVTLGLRKAAFQVRGVVGAKDDGVDDVQAPIIWTSWGYEINSDEDFAA</sequence>
<dbReference type="PRINTS" id="PR00411">
    <property type="entry name" value="PNDRDTASEI"/>
</dbReference>
<accession>A0ABR2ZR75</accession>
<protein>
    <recommendedName>
        <fullName evidence="2">FAD/NAD(P)-binding domain-containing protein</fullName>
    </recommendedName>
</protein>
<dbReference type="PANTHER" id="PTHR43735:SF2">
    <property type="entry name" value="FE-REGULATED PROTEIN 8"/>
    <property type="match status" value="1"/>
</dbReference>
<feature type="region of interest" description="Disordered" evidence="1">
    <location>
        <begin position="323"/>
        <end position="360"/>
    </location>
</feature>
<dbReference type="InterPro" id="IPR023753">
    <property type="entry name" value="FAD/NAD-binding_dom"/>
</dbReference>
<dbReference type="PANTHER" id="PTHR43735">
    <property type="entry name" value="APOPTOSIS-INDUCING FACTOR 1"/>
    <property type="match status" value="1"/>
</dbReference>
<dbReference type="Proteomes" id="UP001437256">
    <property type="component" value="Unassembled WGS sequence"/>
</dbReference>
<dbReference type="Gene3D" id="3.50.50.100">
    <property type="match status" value="1"/>
</dbReference>
<dbReference type="InterPro" id="IPR036188">
    <property type="entry name" value="FAD/NAD-bd_sf"/>
</dbReference>
<dbReference type="EMBL" id="JBBXMP010000078">
    <property type="protein sequence ID" value="KAL0063586.1"/>
    <property type="molecule type" value="Genomic_DNA"/>
</dbReference>